<dbReference type="STRING" id="479433.Caci_4994"/>
<dbReference type="PROSITE" id="PS51078">
    <property type="entry name" value="ICLR_ED"/>
    <property type="match status" value="1"/>
</dbReference>
<dbReference type="eggNOG" id="COG1414">
    <property type="taxonomic scope" value="Bacteria"/>
</dbReference>
<accession>C7Q3B8</accession>
<evidence type="ECO:0000256" key="5">
    <source>
        <dbReference type="ARBA" id="ARBA00058938"/>
    </source>
</evidence>
<reference evidence="9 10" key="1">
    <citation type="journal article" date="2009" name="Stand. Genomic Sci.">
        <title>Complete genome sequence of Catenulispora acidiphila type strain (ID 139908).</title>
        <authorList>
            <person name="Copeland A."/>
            <person name="Lapidus A."/>
            <person name="Glavina Del Rio T."/>
            <person name="Nolan M."/>
            <person name="Lucas S."/>
            <person name="Chen F."/>
            <person name="Tice H."/>
            <person name="Cheng J.F."/>
            <person name="Bruce D."/>
            <person name="Goodwin L."/>
            <person name="Pitluck S."/>
            <person name="Mikhailova N."/>
            <person name="Pati A."/>
            <person name="Ivanova N."/>
            <person name="Mavromatis K."/>
            <person name="Chen A."/>
            <person name="Palaniappan K."/>
            <person name="Chain P."/>
            <person name="Land M."/>
            <person name="Hauser L."/>
            <person name="Chang Y.J."/>
            <person name="Jeffries C.D."/>
            <person name="Chertkov O."/>
            <person name="Brettin T."/>
            <person name="Detter J.C."/>
            <person name="Han C."/>
            <person name="Ali Z."/>
            <person name="Tindall B.J."/>
            <person name="Goker M."/>
            <person name="Bristow J."/>
            <person name="Eisen J.A."/>
            <person name="Markowitz V."/>
            <person name="Hugenholtz P."/>
            <person name="Kyrpides N.C."/>
            <person name="Klenk H.P."/>
        </authorList>
    </citation>
    <scope>NUCLEOTIDE SEQUENCE [LARGE SCALE GENOMIC DNA]</scope>
    <source>
        <strain evidence="10">DSM 44928 / JCM 14897 / NBRC 102108 / NRRL B-24433 / ID139908</strain>
    </source>
</reference>
<evidence type="ECO:0000256" key="3">
    <source>
        <dbReference type="ARBA" id="ARBA00023125"/>
    </source>
</evidence>
<name>C7Q3B8_CATAD</name>
<gene>
    <name evidence="9" type="ordered locus">Caci_4994</name>
</gene>
<dbReference type="GO" id="GO:0003677">
    <property type="term" value="F:DNA binding"/>
    <property type="evidence" value="ECO:0007669"/>
    <property type="project" value="UniProtKB-KW"/>
</dbReference>
<feature type="domain" description="HTH iclR-type" evidence="7">
    <location>
        <begin position="9"/>
        <end position="71"/>
    </location>
</feature>
<evidence type="ECO:0000256" key="4">
    <source>
        <dbReference type="ARBA" id="ARBA00023163"/>
    </source>
</evidence>
<dbReference type="InterPro" id="IPR036388">
    <property type="entry name" value="WH-like_DNA-bd_sf"/>
</dbReference>
<keyword evidence="10" id="KW-1185">Reference proteome</keyword>
<evidence type="ECO:0000256" key="1">
    <source>
        <dbReference type="ARBA" id="ARBA00022798"/>
    </source>
</evidence>
<evidence type="ECO:0000256" key="6">
    <source>
        <dbReference type="ARBA" id="ARBA00070406"/>
    </source>
</evidence>
<dbReference type="InterPro" id="IPR036390">
    <property type="entry name" value="WH_DNA-bd_sf"/>
</dbReference>
<dbReference type="Proteomes" id="UP000000851">
    <property type="component" value="Chromosome"/>
</dbReference>
<dbReference type="FunFam" id="1.10.10.10:FF:000056">
    <property type="entry name" value="IclR family transcriptional regulator"/>
    <property type="match status" value="1"/>
</dbReference>
<dbReference type="Gene3D" id="1.10.10.10">
    <property type="entry name" value="Winged helix-like DNA-binding domain superfamily/Winged helix DNA-binding domain"/>
    <property type="match status" value="1"/>
</dbReference>
<dbReference type="SUPFAM" id="SSF55781">
    <property type="entry name" value="GAF domain-like"/>
    <property type="match status" value="1"/>
</dbReference>
<protein>
    <recommendedName>
        <fullName evidence="6">Glycerol operon regulatory protein</fullName>
    </recommendedName>
</protein>
<dbReference type="SMART" id="SM00346">
    <property type="entry name" value="HTH_ICLR"/>
    <property type="match status" value="1"/>
</dbReference>
<comment type="function">
    <text evidence="5">May be an activator protein for the gylABX operon.</text>
</comment>
<dbReference type="Pfam" id="PF01614">
    <property type="entry name" value="IclR_C"/>
    <property type="match status" value="2"/>
</dbReference>
<dbReference type="PANTHER" id="PTHR30136:SF2">
    <property type="entry name" value="TRANSCRIPTIONAL REGULATOR ICLR"/>
    <property type="match status" value="1"/>
</dbReference>
<evidence type="ECO:0000313" key="9">
    <source>
        <dbReference type="EMBL" id="ACU73854.1"/>
    </source>
</evidence>
<dbReference type="PANTHER" id="PTHR30136">
    <property type="entry name" value="HELIX-TURN-HELIX TRANSCRIPTIONAL REGULATOR, ICLR FAMILY"/>
    <property type="match status" value="1"/>
</dbReference>
<dbReference type="GO" id="GO:0003700">
    <property type="term" value="F:DNA-binding transcription factor activity"/>
    <property type="evidence" value="ECO:0007669"/>
    <property type="project" value="TreeGrafter"/>
</dbReference>
<dbReference type="GO" id="GO:0045892">
    <property type="term" value="P:negative regulation of DNA-templated transcription"/>
    <property type="evidence" value="ECO:0007669"/>
    <property type="project" value="TreeGrafter"/>
</dbReference>
<evidence type="ECO:0000259" key="7">
    <source>
        <dbReference type="PROSITE" id="PS51077"/>
    </source>
</evidence>
<dbReference type="InterPro" id="IPR005471">
    <property type="entry name" value="Tscrpt_reg_IclR_N"/>
</dbReference>
<dbReference type="HOGENOM" id="CLU_062618_6_0_11"/>
<dbReference type="InterPro" id="IPR029016">
    <property type="entry name" value="GAF-like_dom_sf"/>
</dbReference>
<dbReference type="PROSITE" id="PS51077">
    <property type="entry name" value="HTH_ICLR"/>
    <property type="match status" value="1"/>
</dbReference>
<dbReference type="Pfam" id="PF09339">
    <property type="entry name" value="HTH_IclR"/>
    <property type="match status" value="1"/>
</dbReference>
<sequence length="224" mass="23234">MLAIVTRAVPAVARALDILELFLGRPTLTAAEIAAGTGLPRSTVHELMGTLIERGYAATDPGSPTRFRLGPQVLLLGSRFADRLDLAREAQSVAEAVAAECGETVQVAVLDGGFAVCVAKADSTHAVRVVAAVGSRLPVRASALGQALLAGLGTDTAAVEEVVFEHDEAGNDVRSVAAPVRDHNGRVVAALGVTVPATRPVELWSPQVRKGAAELSERLGHQRS</sequence>
<dbReference type="SUPFAM" id="SSF46785">
    <property type="entry name" value="Winged helix' DNA-binding domain"/>
    <property type="match status" value="1"/>
</dbReference>
<feature type="domain" description="IclR-ED" evidence="8">
    <location>
        <begin position="72"/>
        <end position="221"/>
    </location>
</feature>
<organism evidence="9 10">
    <name type="scientific">Catenulispora acidiphila (strain DSM 44928 / JCM 14897 / NBRC 102108 / NRRL B-24433 / ID139908)</name>
    <dbReference type="NCBI Taxonomy" id="479433"/>
    <lineage>
        <taxon>Bacteria</taxon>
        <taxon>Bacillati</taxon>
        <taxon>Actinomycetota</taxon>
        <taxon>Actinomycetes</taxon>
        <taxon>Catenulisporales</taxon>
        <taxon>Catenulisporaceae</taxon>
        <taxon>Catenulispora</taxon>
    </lineage>
</organism>
<evidence type="ECO:0000256" key="2">
    <source>
        <dbReference type="ARBA" id="ARBA00023015"/>
    </source>
</evidence>
<dbReference type="InParanoid" id="C7Q3B8"/>
<keyword evidence="4" id="KW-0804">Transcription</keyword>
<dbReference type="Gene3D" id="3.30.450.40">
    <property type="match status" value="2"/>
</dbReference>
<dbReference type="InterPro" id="IPR050707">
    <property type="entry name" value="HTH_MetabolicPath_Reg"/>
</dbReference>
<evidence type="ECO:0000259" key="8">
    <source>
        <dbReference type="PROSITE" id="PS51078"/>
    </source>
</evidence>
<evidence type="ECO:0000313" key="10">
    <source>
        <dbReference type="Proteomes" id="UP000000851"/>
    </source>
</evidence>
<keyword evidence="3" id="KW-0238">DNA-binding</keyword>
<dbReference type="AlphaFoldDB" id="C7Q3B8"/>
<dbReference type="GO" id="GO:0006071">
    <property type="term" value="P:glycerol metabolic process"/>
    <property type="evidence" value="ECO:0007669"/>
    <property type="project" value="UniProtKB-KW"/>
</dbReference>
<dbReference type="EMBL" id="CP001700">
    <property type="protein sequence ID" value="ACU73854.1"/>
    <property type="molecule type" value="Genomic_DNA"/>
</dbReference>
<proteinExistence type="predicted"/>
<dbReference type="KEGG" id="cai:Caci_4994"/>
<keyword evidence="2" id="KW-0805">Transcription regulation</keyword>
<keyword evidence="1" id="KW-0319">Glycerol metabolism</keyword>
<dbReference type="InterPro" id="IPR014757">
    <property type="entry name" value="Tscrpt_reg_IclR_C"/>
</dbReference>